<sequence>MFRRAAQFSRRDAVLLMVGATAMHLVSSFLPGHPTADSSIIINTHLKHVHDTPDTEPLPGPPQVPIADALRVQTVTTTATTTVTLSPDSHVALQTGTDDLPFTSIVDHAPGWTLFRNLYMSDGTLYILSDNRSFPEIRLMTSTGMAAENNPENIAAREPTSHDMDYITPAEARRRWGGTKHNRVSTIQGNTLLVWEPSQFLRHYYHLVAELFFGAQAFWHGAWSAPSEALSNSAKLNHPAPPPLDRVIFAHSNADGWRDDPGFNRFFMRAAFPSITVEVEEDWQDRVVATSNSKGVDRAFHFPYVLLTDRSAAHRGVICGSETQRIAAEAWDYMRKQHKLMGIQAGAWWEPVRSSILNFAGLEVDRNDMTSLTVPKKVVITYVSRQGVSRRKLTDASHESLVKALTELCERKGWELIVMQAEKLTKDAQLEVASKTTVMLGVHGNGLSHLLWMPPTKVSAVIEIFYPGGFAHDYHWTSRALGMSHYGVWNNKYFTYPNEPKVDYPQGFQENNIPVDGKTVAQLVEDRIAGKV</sequence>
<dbReference type="GO" id="GO:0097363">
    <property type="term" value="F:protein O-acetylglucosaminyltransferase activity"/>
    <property type="evidence" value="ECO:0007669"/>
    <property type="project" value="TreeGrafter"/>
</dbReference>
<dbReference type="EMBL" id="KN880455">
    <property type="protein sequence ID" value="KIY71392.1"/>
    <property type="molecule type" value="Genomic_DNA"/>
</dbReference>
<dbReference type="PANTHER" id="PTHR20961">
    <property type="entry name" value="GLYCOSYLTRANSFERASE"/>
    <property type="match status" value="1"/>
</dbReference>
<feature type="signal peptide" evidence="8">
    <location>
        <begin position="1"/>
        <end position="28"/>
    </location>
</feature>
<comment type="subcellular location">
    <subcellularLocation>
        <location evidence="1">Membrane</location>
        <topology evidence="1">Single-pass membrane protein</topology>
    </subcellularLocation>
</comment>
<evidence type="ECO:0000256" key="7">
    <source>
        <dbReference type="ARBA" id="ARBA00023180"/>
    </source>
</evidence>
<dbReference type="Pfam" id="PF04577">
    <property type="entry name" value="Glyco_transf_61"/>
    <property type="match status" value="1"/>
</dbReference>
<protein>
    <recommendedName>
        <fullName evidence="9">Glycosyltransferase 61 catalytic domain-containing protein</fullName>
    </recommendedName>
</protein>
<dbReference type="InterPro" id="IPR049625">
    <property type="entry name" value="Glyco_transf_61_cat"/>
</dbReference>
<evidence type="ECO:0000256" key="3">
    <source>
        <dbReference type="ARBA" id="ARBA00022679"/>
    </source>
</evidence>
<reference evidence="10 11" key="1">
    <citation type="journal article" date="2015" name="Fungal Genet. Biol.">
        <title>Evolution of novel wood decay mechanisms in Agaricales revealed by the genome sequences of Fistulina hepatica and Cylindrobasidium torrendii.</title>
        <authorList>
            <person name="Floudas D."/>
            <person name="Held B.W."/>
            <person name="Riley R."/>
            <person name="Nagy L.G."/>
            <person name="Koehler G."/>
            <person name="Ransdell A.S."/>
            <person name="Younus H."/>
            <person name="Chow J."/>
            <person name="Chiniquy J."/>
            <person name="Lipzen A."/>
            <person name="Tritt A."/>
            <person name="Sun H."/>
            <person name="Haridas S."/>
            <person name="LaButti K."/>
            <person name="Ohm R.A."/>
            <person name="Kues U."/>
            <person name="Blanchette R.A."/>
            <person name="Grigoriev I.V."/>
            <person name="Minto R.E."/>
            <person name="Hibbett D.S."/>
        </authorList>
    </citation>
    <scope>NUCLEOTIDE SEQUENCE [LARGE SCALE GENOMIC DNA]</scope>
    <source>
        <strain evidence="10 11">FP15055 ss-10</strain>
    </source>
</reference>
<name>A0A0D7BLR9_9AGAR</name>
<evidence type="ECO:0000313" key="10">
    <source>
        <dbReference type="EMBL" id="KIY71392.1"/>
    </source>
</evidence>
<evidence type="ECO:0000256" key="4">
    <source>
        <dbReference type="ARBA" id="ARBA00022692"/>
    </source>
</evidence>
<keyword evidence="3" id="KW-0808">Transferase</keyword>
<evidence type="ECO:0000256" key="8">
    <source>
        <dbReference type="SAM" id="SignalP"/>
    </source>
</evidence>
<dbReference type="PANTHER" id="PTHR20961:SF38">
    <property type="entry name" value="PROTEIN O-LINKED-MANNOSE BETA-1,4-N-ACETYLGLUCOSAMINYLTRANSFERASE 2"/>
    <property type="match status" value="1"/>
</dbReference>
<dbReference type="AlphaFoldDB" id="A0A0D7BLR9"/>
<feature type="chain" id="PRO_5002317421" description="Glycosyltransferase 61 catalytic domain-containing protein" evidence="8">
    <location>
        <begin position="29"/>
        <end position="532"/>
    </location>
</feature>
<evidence type="ECO:0000256" key="5">
    <source>
        <dbReference type="ARBA" id="ARBA00022989"/>
    </source>
</evidence>
<evidence type="ECO:0000256" key="6">
    <source>
        <dbReference type="ARBA" id="ARBA00023136"/>
    </source>
</evidence>
<feature type="domain" description="Glycosyltransferase 61 catalytic" evidence="9">
    <location>
        <begin position="376"/>
        <end position="457"/>
    </location>
</feature>
<dbReference type="GO" id="GO:0005783">
    <property type="term" value="C:endoplasmic reticulum"/>
    <property type="evidence" value="ECO:0007669"/>
    <property type="project" value="TreeGrafter"/>
</dbReference>
<dbReference type="InterPro" id="IPR007657">
    <property type="entry name" value="Glycosyltransferase_61"/>
</dbReference>
<dbReference type="GO" id="GO:0035269">
    <property type="term" value="P:protein O-linked glycosylation via mannose"/>
    <property type="evidence" value="ECO:0007669"/>
    <property type="project" value="TreeGrafter"/>
</dbReference>
<dbReference type="Proteomes" id="UP000054007">
    <property type="component" value="Unassembled WGS sequence"/>
</dbReference>
<dbReference type="GO" id="GO:0016020">
    <property type="term" value="C:membrane"/>
    <property type="evidence" value="ECO:0007669"/>
    <property type="project" value="UniProtKB-SubCell"/>
</dbReference>
<dbReference type="OrthoDB" id="529273at2759"/>
<proteinExistence type="predicted"/>
<evidence type="ECO:0000313" key="11">
    <source>
        <dbReference type="Proteomes" id="UP000054007"/>
    </source>
</evidence>
<accession>A0A0D7BLR9</accession>
<keyword evidence="4" id="KW-0812">Transmembrane</keyword>
<organism evidence="10 11">
    <name type="scientific">Cylindrobasidium torrendii FP15055 ss-10</name>
    <dbReference type="NCBI Taxonomy" id="1314674"/>
    <lineage>
        <taxon>Eukaryota</taxon>
        <taxon>Fungi</taxon>
        <taxon>Dikarya</taxon>
        <taxon>Basidiomycota</taxon>
        <taxon>Agaricomycotina</taxon>
        <taxon>Agaricomycetes</taxon>
        <taxon>Agaricomycetidae</taxon>
        <taxon>Agaricales</taxon>
        <taxon>Marasmiineae</taxon>
        <taxon>Physalacriaceae</taxon>
        <taxon>Cylindrobasidium</taxon>
    </lineage>
</organism>
<evidence type="ECO:0000256" key="2">
    <source>
        <dbReference type="ARBA" id="ARBA00022676"/>
    </source>
</evidence>
<keyword evidence="7" id="KW-0325">Glycoprotein</keyword>
<gene>
    <name evidence="10" type="ORF">CYLTODRAFT_435285</name>
</gene>
<keyword evidence="6" id="KW-0472">Membrane</keyword>
<evidence type="ECO:0000259" key="9">
    <source>
        <dbReference type="Pfam" id="PF04577"/>
    </source>
</evidence>
<keyword evidence="11" id="KW-1185">Reference proteome</keyword>
<keyword evidence="8" id="KW-0732">Signal</keyword>
<keyword evidence="5" id="KW-1133">Transmembrane helix</keyword>
<evidence type="ECO:0000256" key="1">
    <source>
        <dbReference type="ARBA" id="ARBA00004167"/>
    </source>
</evidence>
<keyword evidence="2" id="KW-0328">Glycosyltransferase</keyword>
<dbReference type="STRING" id="1314674.A0A0D7BLR9"/>